<evidence type="ECO:0000256" key="1">
    <source>
        <dbReference type="ARBA" id="ARBA00005820"/>
    </source>
</evidence>
<keyword evidence="9" id="KW-1185">Reference proteome</keyword>
<evidence type="ECO:0000259" key="7">
    <source>
        <dbReference type="PROSITE" id="PS51755"/>
    </source>
</evidence>
<dbReference type="InterPro" id="IPR011990">
    <property type="entry name" value="TPR-like_helical_dom_sf"/>
</dbReference>
<dbReference type="Gene3D" id="1.25.40.10">
    <property type="entry name" value="Tetratricopeptide repeat domain"/>
    <property type="match status" value="3"/>
</dbReference>
<dbReference type="SMART" id="SM01043">
    <property type="entry name" value="BTAD"/>
    <property type="match status" value="1"/>
</dbReference>
<dbReference type="EMBL" id="QUMQ01000001">
    <property type="protein sequence ID" value="REF99586.1"/>
    <property type="molecule type" value="Genomic_DNA"/>
</dbReference>
<evidence type="ECO:0000256" key="6">
    <source>
        <dbReference type="PROSITE-ProRule" id="PRU01091"/>
    </source>
</evidence>
<comment type="similarity">
    <text evidence="1">Belongs to the AfsR/DnrI/RedD regulatory family.</text>
</comment>
<evidence type="ECO:0000256" key="3">
    <source>
        <dbReference type="ARBA" id="ARBA00023125"/>
    </source>
</evidence>
<feature type="domain" description="OmpR/PhoB-type" evidence="7">
    <location>
        <begin position="1"/>
        <end position="94"/>
    </location>
</feature>
<dbReference type="SMART" id="SM00862">
    <property type="entry name" value="Trans_reg_C"/>
    <property type="match status" value="1"/>
</dbReference>
<dbReference type="CDD" id="cd15831">
    <property type="entry name" value="BTAD"/>
    <property type="match status" value="1"/>
</dbReference>
<dbReference type="GO" id="GO:0003677">
    <property type="term" value="F:DNA binding"/>
    <property type="evidence" value="ECO:0007669"/>
    <property type="project" value="UniProtKB-UniRule"/>
</dbReference>
<gene>
    <name evidence="8" type="ORF">DFJ67_5625</name>
</gene>
<dbReference type="InterPro" id="IPR001867">
    <property type="entry name" value="OmpR/PhoB-type_DNA-bd"/>
</dbReference>
<dbReference type="GO" id="GO:0043531">
    <property type="term" value="F:ADP binding"/>
    <property type="evidence" value="ECO:0007669"/>
    <property type="project" value="InterPro"/>
</dbReference>
<accession>A0A3D9ZQF1</accession>
<dbReference type="PROSITE" id="PS50005">
    <property type="entry name" value="TPR"/>
    <property type="match status" value="1"/>
</dbReference>
<keyword evidence="2" id="KW-0805">Transcription regulation</keyword>
<dbReference type="SMART" id="SM00028">
    <property type="entry name" value="TPR"/>
    <property type="match status" value="5"/>
</dbReference>
<evidence type="ECO:0000256" key="4">
    <source>
        <dbReference type="ARBA" id="ARBA00023163"/>
    </source>
</evidence>
<evidence type="ECO:0000256" key="2">
    <source>
        <dbReference type="ARBA" id="ARBA00023015"/>
    </source>
</evidence>
<dbReference type="PRINTS" id="PR00364">
    <property type="entry name" value="DISEASERSIST"/>
</dbReference>
<proteinExistence type="inferred from homology"/>
<dbReference type="SUPFAM" id="SSF46894">
    <property type="entry name" value="C-terminal effector domain of the bipartite response regulators"/>
    <property type="match status" value="1"/>
</dbReference>
<evidence type="ECO:0000256" key="5">
    <source>
        <dbReference type="PROSITE-ProRule" id="PRU00339"/>
    </source>
</evidence>
<dbReference type="Pfam" id="PF13424">
    <property type="entry name" value="TPR_12"/>
    <property type="match status" value="1"/>
</dbReference>
<dbReference type="InterPro" id="IPR016032">
    <property type="entry name" value="Sig_transdc_resp-reg_C-effctor"/>
</dbReference>
<dbReference type="AlphaFoldDB" id="A0A3D9ZQF1"/>
<reference evidence="8 9" key="1">
    <citation type="submission" date="2018-08" db="EMBL/GenBank/DDBJ databases">
        <title>Sequencing the genomes of 1000 actinobacteria strains.</title>
        <authorList>
            <person name="Klenk H.-P."/>
        </authorList>
    </citation>
    <scope>NUCLEOTIDE SEQUENCE [LARGE SCALE GENOMIC DNA]</scope>
    <source>
        <strain evidence="8 9">DSM 44099</strain>
    </source>
</reference>
<dbReference type="PANTHER" id="PTHR35807">
    <property type="entry name" value="TRANSCRIPTIONAL REGULATOR REDD-RELATED"/>
    <property type="match status" value="1"/>
</dbReference>
<dbReference type="Pfam" id="PF03704">
    <property type="entry name" value="BTAD"/>
    <property type="match status" value="1"/>
</dbReference>
<keyword evidence="5" id="KW-0802">TPR repeat</keyword>
<dbReference type="InterPro" id="IPR051677">
    <property type="entry name" value="AfsR-DnrI-RedD_regulator"/>
</dbReference>
<feature type="DNA-binding region" description="OmpR/PhoB-type" evidence="6">
    <location>
        <begin position="1"/>
        <end position="94"/>
    </location>
</feature>
<comment type="caution">
    <text evidence="8">The sequence shown here is derived from an EMBL/GenBank/DDBJ whole genome shotgun (WGS) entry which is preliminary data.</text>
</comment>
<protein>
    <submittedName>
        <fullName evidence="8">DNA-binding SARP family transcriptional activator</fullName>
    </submittedName>
</protein>
<evidence type="ECO:0000313" key="8">
    <source>
        <dbReference type="EMBL" id="REF99586.1"/>
    </source>
</evidence>
<dbReference type="Proteomes" id="UP000256913">
    <property type="component" value="Unassembled WGS sequence"/>
</dbReference>
<feature type="repeat" description="TPR" evidence="5">
    <location>
        <begin position="813"/>
        <end position="846"/>
    </location>
</feature>
<dbReference type="GO" id="GO:0000160">
    <property type="term" value="P:phosphorelay signal transduction system"/>
    <property type="evidence" value="ECO:0007669"/>
    <property type="project" value="InterPro"/>
</dbReference>
<dbReference type="Pfam" id="PF00486">
    <property type="entry name" value="Trans_reg_C"/>
    <property type="match status" value="1"/>
</dbReference>
<sequence>MQFRLLGPVELWDGDRRVDLGPMKQRTVLAVLLADAGRAVGPDTLIDRVWGDHPPAQVRNALHTYIARLRGLLGRLGDDPPRLVKQPAGYRLDPGGAAVDLHRFHTLSTSTGSPDEQARLLREALELWTGEPLDGVGGAWADECRTRWLAEHRDATVRWAGLELGLGRSADTLGPLERLADRYPLVEPVIDALMRALHAAQRDPEALERYELLRRTLADELGVDPGNGLQQLHQSILRGELGSPLITPAAQIPVGVAGFVGRREQLQRLDEPSEITILHGTAGVGKTSLAVRWARGAAELFPDGQLYVDLHGFSASDAVTAPAAALRGFLEALGVPRQRIPVDLDDRAALYRSLLAGRRVLVVLDNARDADQVRPLLPGTPTAQTVVTSRSRLTGLQVAYAARTVALDLLDEAEAERLVVARIGHERGAREPDALREMIGRCAGLPLGLAVLASRIEMRPDVPLAVLAAELREDGNTLDALASDDTAIDARTVFSWSLRRLSPAGGRLFRLLGVQFGNDISVPAAASLAALPVAQTRRLIQELLGAQLLAEARPGRYAMHDLLREYAQELVEDSDRGPAEVRLLDHYLHVSHAARLRMTPIYSYLTLPDAAPGVQIVPMADYEAAHIWFAAEYPVLTAAVRRALAVGLPSVAWRLSWTFSKFQQQQGNWRDRIDGGRLVLDAVVRAGDRVGEAHVRHGLAVAYSRMGQAQLARSTAEEARRIHEEIGDPSGEALTLTTLAIMVHRTGDPALARHYYERSLLLNQIAGNRLGEGAALNSLAFLACTVGNFQEAVDYGHQALAALADHDYLLVRAATWDTLGAAYQHLGRLDTAVDAFRRAIAYFTRGDDPYYLAASHIHLGSALLDGDDREGARTEWQRAERLLSDLEHDRVAEVRRRLADLDRPAVRNANSVFGEVV</sequence>
<name>A0A3D9ZQF1_9ACTN</name>
<dbReference type="InterPro" id="IPR027417">
    <property type="entry name" value="P-loop_NTPase"/>
</dbReference>
<keyword evidence="4" id="KW-0804">Transcription</keyword>
<dbReference type="GO" id="GO:0006355">
    <property type="term" value="P:regulation of DNA-templated transcription"/>
    <property type="evidence" value="ECO:0007669"/>
    <property type="project" value="InterPro"/>
</dbReference>
<dbReference type="Gene3D" id="3.40.50.300">
    <property type="entry name" value="P-loop containing nucleotide triphosphate hydrolases"/>
    <property type="match status" value="1"/>
</dbReference>
<dbReference type="PANTHER" id="PTHR35807:SF1">
    <property type="entry name" value="TRANSCRIPTIONAL REGULATOR REDD"/>
    <property type="match status" value="1"/>
</dbReference>
<dbReference type="InterPro" id="IPR005158">
    <property type="entry name" value="BTAD"/>
</dbReference>
<dbReference type="SUPFAM" id="SSF48452">
    <property type="entry name" value="TPR-like"/>
    <property type="match status" value="3"/>
</dbReference>
<evidence type="ECO:0000313" key="9">
    <source>
        <dbReference type="Proteomes" id="UP000256913"/>
    </source>
</evidence>
<dbReference type="Pfam" id="PF13181">
    <property type="entry name" value="TPR_8"/>
    <property type="match status" value="1"/>
</dbReference>
<organism evidence="8 9">
    <name type="scientific">Asanoa ferruginea</name>
    <dbReference type="NCBI Taxonomy" id="53367"/>
    <lineage>
        <taxon>Bacteria</taxon>
        <taxon>Bacillati</taxon>
        <taxon>Actinomycetota</taxon>
        <taxon>Actinomycetes</taxon>
        <taxon>Micromonosporales</taxon>
        <taxon>Micromonosporaceae</taxon>
        <taxon>Asanoa</taxon>
    </lineage>
</organism>
<dbReference type="RefSeq" id="WP_116070738.1">
    <property type="nucleotide sequence ID" value="NZ_BONB01000114.1"/>
</dbReference>
<dbReference type="OrthoDB" id="7628974at2"/>
<dbReference type="SUPFAM" id="SSF52540">
    <property type="entry name" value="P-loop containing nucleoside triphosphate hydrolases"/>
    <property type="match status" value="1"/>
</dbReference>
<dbReference type="InterPro" id="IPR036388">
    <property type="entry name" value="WH-like_DNA-bd_sf"/>
</dbReference>
<keyword evidence="3 6" id="KW-0238">DNA-binding</keyword>
<dbReference type="InterPro" id="IPR019734">
    <property type="entry name" value="TPR_rpt"/>
</dbReference>
<dbReference type="Gene3D" id="1.10.10.10">
    <property type="entry name" value="Winged helix-like DNA-binding domain superfamily/Winged helix DNA-binding domain"/>
    <property type="match status" value="1"/>
</dbReference>
<dbReference type="PROSITE" id="PS51755">
    <property type="entry name" value="OMPR_PHOB"/>
    <property type="match status" value="1"/>
</dbReference>